<proteinExistence type="predicted"/>
<protein>
    <submittedName>
        <fullName evidence="1">Uncharacterized protein</fullName>
    </submittedName>
</protein>
<gene>
    <name evidence="1" type="ORF">DFH07DRAFT_455252</name>
</gene>
<comment type="caution">
    <text evidence="1">The sequence shown here is derived from an EMBL/GenBank/DDBJ whole genome shotgun (WGS) entry which is preliminary data.</text>
</comment>
<accession>A0AAD7NFV0</accession>
<dbReference type="AlphaFoldDB" id="A0AAD7NFV0"/>
<organism evidence="1 2">
    <name type="scientific">Mycena maculata</name>
    <dbReference type="NCBI Taxonomy" id="230809"/>
    <lineage>
        <taxon>Eukaryota</taxon>
        <taxon>Fungi</taxon>
        <taxon>Dikarya</taxon>
        <taxon>Basidiomycota</taxon>
        <taxon>Agaricomycotina</taxon>
        <taxon>Agaricomycetes</taxon>
        <taxon>Agaricomycetidae</taxon>
        <taxon>Agaricales</taxon>
        <taxon>Marasmiineae</taxon>
        <taxon>Mycenaceae</taxon>
        <taxon>Mycena</taxon>
    </lineage>
</organism>
<evidence type="ECO:0000313" key="2">
    <source>
        <dbReference type="Proteomes" id="UP001215280"/>
    </source>
</evidence>
<keyword evidence="2" id="KW-1185">Reference proteome</keyword>
<dbReference type="EMBL" id="JARJLG010000056">
    <property type="protein sequence ID" value="KAJ7758115.1"/>
    <property type="molecule type" value="Genomic_DNA"/>
</dbReference>
<sequence length="195" mass="22059">MHSPRRKSRNPGRRDGFHYNCSAFLCPVNVDGFRWDSVRTTAAVDTHDDADRPDVVVDLQDATDAPRPSRQEVAIMDIARHAKPKGVAKEFEVVNAPRRTIVSDEDAFLDGAHFVWEDSESEWEEVDEFELGTAGPSGCRSQYDSDDADYMLARRLQDEENAKYVRGQRGPHNVSGTRHKAYADVLRQDVAVIER</sequence>
<evidence type="ECO:0000313" key="1">
    <source>
        <dbReference type="EMBL" id="KAJ7758115.1"/>
    </source>
</evidence>
<reference evidence="1" key="1">
    <citation type="submission" date="2023-03" db="EMBL/GenBank/DDBJ databases">
        <title>Massive genome expansion in bonnet fungi (Mycena s.s.) driven by repeated elements and novel gene families across ecological guilds.</title>
        <authorList>
            <consortium name="Lawrence Berkeley National Laboratory"/>
            <person name="Harder C.B."/>
            <person name="Miyauchi S."/>
            <person name="Viragh M."/>
            <person name="Kuo A."/>
            <person name="Thoen E."/>
            <person name="Andreopoulos B."/>
            <person name="Lu D."/>
            <person name="Skrede I."/>
            <person name="Drula E."/>
            <person name="Henrissat B."/>
            <person name="Morin E."/>
            <person name="Kohler A."/>
            <person name="Barry K."/>
            <person name="LaButti K."/>
            <person name="Morin E."/>
            <person name="Salamov A."/>
            <person name="Lipzen A."/>
            <person name="Mereny Z."/>
            <person name="Hegedus B."/>
            <person name="Baldrian P."/>
            <person name="Stursova M."/>
            <person name="Weitz H."/>
            <person name="Taylor A."/>
            <person name="Grigoriev I.V."/>
            <person name="Nagy L.G."/>
            <person name="Martin F."/>
            <person name="Kauserud H."/>
        </authorList>
    </citation>
    <scope>NUCLEOTIDE SEQUENCE</scope>
    <source>
        <strain evidence="1">CBHHK188m</strain>
    </source>
</reference>
<dbReference type="Proteomes" id="UP001215280">
    <property type="component" value="Unassembled WGS sequence"/>
</dbReference>
<name>A0AAD7NFV0_9AGAR</name>